<organism evidence="3 4">
    <name type="scientific">Longimicrobium terrae</name>
    <dbReference type="NCBI Taxonomy" id="1639882"/>
    <lineage>
        <taxon>Bacteria</taxon>
        <taxon>Pseudomonadati</taxon>
        <taxon>Gemmatimonadota</taxon>
        <taxon>Longimicrobiia</taxon>
        <taxon>Longimicrobiales</taxon>
        <taxon>Longimicrobiaceae</taxon>
        <taxon>Longimicrobium</taxon>
    </lineage>
</organism>
<feature type="transmembrane region" description="Helical" evidence="1">
    <location>
        <begin position="91"/>
        <end position="116"/>
    </location>
</feature>
<dbReference type="RefSeq" id="WP_170032023.1">
    <property type="nucleotide sequence ID" value="NZ_JABDTL010000001.1"/>
</dbReference>
<dbReference type="AlphaFoldDB" id="A0A841H341"/>
<accession>A0A841H341</accession>
<evidence type="ECO:0000313" key="4">
    <source>
        <dbReference type="Proteomes" id="UP000582837"/>
    </source>
</evidence>
<dbReference type="GO" id="GO:0080120">
    <property type="term" value="P:CAAX-box protein maturation"/>
    <property type="evidence" value="ECO:0007669"/>
    <property type="project" value="UniProtKB-ARBA"/>
</dbReference>
<keyword evidence="4" id="KW-1185">Reference proteome</keyword>
<feature type="transmembrane region" description="Helical" evidence="1">
    <location>
        <begin position="159"/>
        <end position="179"/>
    </location>
</feature>
<dbReference type="Proteomes" id="UP000582837">
    <property type="component" value="Unassembled WGS sequence"/>
</dbReference>
<dbReference type="PANTHER" id="PTHR39430">
    <property type="entry name" value="MEMBRANE-ASSOCIATED PROTEASE-RELATED"/>
    <property type="match status" value="1"/>
</dbReference>
<protein>
    <recommendedName>
        <fullName evidence="2">CAAX prenyl protease 2/Lysostaphin resistance protein A-like domain-containing protein</fullName>
    </recommendedName>
</protein>
<gene>
    <name evidence="3" type="ORF">HNQ61_003921</name>
</gene>
<feature type="transmembrane region" description="Helical" evidence="1">
    <location>
        <begin position="247"/>
        <end position="267"/>
    </location>
</feature>
<evidence type="ECO:0000256" key="1">
    <source>
        <dbReference type="SAM" id="Phobius"/>
    </source>
</evidence>
<dbReference type="InterPro" id="IPR003675">
    <property type="entry name" value="Rce1/LyrA-like_dom"/>
</dbReference>
<feature type="domain" description="CAAX prenyl protease 2/Lysostaphin resistance protein A-like" evidence="2">
    <location>
        <begin position="128"/>
        <end position="219"/>
    </location>
</feature>
<dbReference type="Pfam" id="PF02517">
    <property type="entry name" value="Rce1-like"/>
    <property type="match status" value="1"/>
</dbReference>
<dbReference type="GO" id="GO:0004175">
    <property type="term" value="F:endopeptidase activity"/>
    <property type="evidence" value="ECO:0007669"/>
    <property type="project" value="UniProtKB-ARBA"/>
</dbReference>
<evidence type="ECO:0000259" key="2">
    <source>
        <dbReference type="Pfam" id="PF02517"/>
    </source>
</evidence>
<feature type="transmembrane region" description="Helical" evidence="1">
    <location>
        <begin position="23"/>
        <end position="44"/>
    </location>
</feature>
<proteinExistence type="predicted"/>
<feature type="transmembrane region" description="Helical" evidence="1">
    <location>
        <begin position="50"/>
        <end position="70"/>
    </location>
</feature>
<dbReference type="PANTHER" id="PTHR39430:SF1">
    <property type="entry name" value="PROTEASE"/>
    <property type="match status" value="1"/>
</dbReference>
<reference evidence="3 4" key="1">
    <citation type="submission" date="2020-08" db="EMBL/GenBank/DDBJ databases">
        <title>Genomic Encyclopedia of Type Strains, Phase IV (KMG-IV): sequencing the most valuable type-strain genomes for metagenomic binning, comparative biology and taxonomic classification.</title>
        <authorList>
            <person name="Goeker M."/>
        </authorList>
    </citation>
    <scope>NUCLEOTIDE SEQUENCE [LARGE SCALE GENOMIC DNA]</scope>
    <source>
        <strain evidence="3 4">DSM 29007</strain>
    </source>
</reference>
<keyword evidence="1" id="KW-1133">Transmembrane helix</keyword>
<evidence type="ECO:0000313" key="3">
    <source>
        <dbReference type="EMBL" id="MBB6072259.1"/>
    </source>
</evidence>
<feature type="transmembrane region" description="Helical" evidence="1">
    <location>
        <begin position="128"/>
        <end position="147"/>
    </location>
</feature>
<feature type="transmembrane region" description="Helical" evidence="1">
    <location>
        <begin position="185"/>
        <end position="203"/>
    </location>
</feature>
<dbReference type="EMBL" id="JACHIA010000013">
    <property type="protein sequence ID" value="MBB6072259.1"/>
    <property type="molecule type" value="Genomic_DNA"/>
</dbReference>
<name>A0A841H341_9BACT</name>
<keyword evidence="1" id="KW-0472">Membrane</keyword>
<comment type="caution">
    <text evidence="3">The sequence shown here is derived from an EMBL/GenBank/DDBJ whole genome shotgun (WGS) entry which is preliminary data.</text>
</comment>
<sequence length="284" mass="28504">MPLSAPAPSAAPLPRRGAVAGRVALFWGGYMVILRAGGIAQGMVPPPLRSLVWGTVSAAGVLGLTLVFLRREGRGADSVGVRPGRGGAGRMAAGAVIGAGLYAAQLGLSAALAGPIRLEPAGGAGGNAAVLAAATYLALACMEELGFRGYPLRSLHARFGLWPAQAAVALAFGLSHLAFGWPLTAILTGVVPGALLFGMAAVASRGLALPIGLHAAWNLADWAVGRKDTAGLWTLVVDEGLRGRMQAVGAFSYLAVLGLATAGFWAWHRRGGGPGDAAVAPAPG</sequence>
<keyword evidence="1" id="KW-0812">Transmembrane</keyword>